<dbReference type="EMBL" id="MHIH01000027">
    <property type="protein sequence ID" value="OGY47556.1"/>
    <property type="molecule type" value="Genomic_DNA"/>
</dbReference>
<gene>
    <name evidence="1" type="ORF">A3J62_02370</name>
</gene>
<dbReference type="SUPFAM" id="SSF158446">
    <property type="entry name" value="IVS-encoded protein-like"/>
    <property type="match status" value="1"/>
</dbReference>
<evidence type="ECO:0000313" key="1">
    <source>
        <dbReference type="EMBL" id="OGY47556.1"/>
    </source>
</evidence>
<dbReference type="CDD" id="cd16377">
    <property type="entry name" value="23S_rRNA_IVP_like"/>
    <property type="match status" value="1"/>
</dbReference>
<name>A0A1G1Y6V2_9BACT</name>
<comment type="caution">
    <text evidence="1">The sequence shown here is derived from an EMBL/GenBank/DDBJ whole genome shotgun (WGS) entry which is preliminary data.</text>
</comment>
<reference evidence="1 2" key="1">
    <citation type="journal article" date="2016" name="Nat. Commun.">
        <title>Thousands of microbial genomes shed light on interconnected biogeochemical processes in an aquifer system.</title>
        <authorList>
            <person name="Anantharaman K."/>
            <person name="Brown C.T."/>
            <person name="Hug L.A."/>
            <person name="Sharon I."/>
            <person name="Castelle C.J."/>
            <person name="Probst A.J."/>
            <person name="Thomas B.C."/>
            <person name="Singh A."/>
            <person name="Wilkins M.J."/>
            <person name="Karaoz U."/>
            <person name="Brodie E.L."/>
            <person name="Williams K.H."/>
            <person name="Hubbard S.S."/>
            <person name="Banfield J.F."/>
        </authorList>
    </citation>
    <scope>NUCLEOTIDE SEQUENCE [LARGE SCALE GENOMIC DNA]</scope>
</reference>
<dbReference type="InterPro" id="IPR012657">
    <property type="entry name" value="23S_rRNA-intervening_sequence"/>
</dbReference>
<accession>A0A1G1Y6V2</accession>
<dbReference type="Proteomes" id="UP000178747">
    <property type="component" value="Unassembled WGS sequence"/>
</dbReference>
<protein>
    <submittedName>
        <fullName evidence="1">Four helix bundle protein</fullName>
    </submittedName>
</protein>
<dbReference type="PANTHER" id="PTHR38471">
    <property type="entry name" value="FOUR HELIX BUNDLE PROTEIN"/>
    <property type="match status" value="1"/>
</dbReference>
<dbReference type="NCBIfam" id="TIGR02436">
    <property type="entry name" value="four helix bundle protein"/>
    <property type="match status" value="1"/>
</dbReference>
<proteinExistence type="predicted"/>
<dbReference type="InterPro" id="IPR036583">
    <property type="entry name" value="23S_rRNA_IVS_sf"/>
</dbReference>
<dbReference type="Pfam" id="PF05635">
    <property type="entry name" value="23S_rRNA_IVP"/>
    <property type="match status" value="1"/>
</dbReference>
<dbReference type="AlphaFoldDB" id="A0A1G1Y6V2"/>
<sequence>MAIKKFEDIIAWRKSGELTVLVHNNFKNLNDYSFKSQIQRASVSIMNNIAEGFERNTNKEFKNFLYIAKGSCGEVRSMLYLALKFKYISKLNFTELYNKSLEISKLLSGFIKTL</sequence>
<evidence type="ECO:0000313" key="2">
    <source>
        <dbReference type="Proteomes" id="UP000178747"/>
    </source>
</evidence>
<organism evidence="1 2">
    <name type="scientific">Candidatus Buchananbacteria bacterium RIFCSPHIGHO2_02_FULL_38_8</name>
    <dbReference type="NCBI Taxonomy" id="1797538"/>
    <lineage>
        <taxon>Bacteria</taxon>
        <taxon>Candidatus Buchananiibacteriota</taxon>
    </lineage>
</organism>
<dbReference type="PANTHER" id="PTHR38471:SF2">
    <property type="entry name" value="FOUR HELIX BUNDLE PROTEIN"/>
    <property type="match status" value="1"/>
</dbReference>
<dbReference type="Gene3D" id="1.20.1440.60">
    <property type="entry name" value="23S rRNA-intervening sequence"/>
    <property type="match status" value="1"/>
</dbReference>